<reference evidence="8 15" key="3">
    <citation type="journal article" date="2019" name="Science, e1252229">
        <title>Invertible promoters mediate bacterial phase variation, antibiotic resistance, and host adaptation in the gut.</title>
        <authorList>
            <person name="Jiang X."/>
            <person name="Hall A.B."/>
            <person name="Arthur T.D."/>
            <person name="Plichta D.R."/>
            <person name="Covington C.T."/>
            <person name="Poyet M."/>
            <person name="Crothers J."/>
            <person name="Moses P.L."/>
            <person name="Tolonen A.C."/>
            <person name="Vlamakis H."/>
            <person name="Alm E.J."/>
            <person name="Xavier R.J."/>
        </authorList>
    </citation>
    <scope>NUCLEOTIDE SEQUENCE [LARGE SCALE GENOMIC DNA]</scope>
    <source>
        <strain evidence="15">af_0058</strain>
        <strain evidence="8">Af_0058</strain>
    </source>
</reference>
<dbReference type="Proteomes" id="UP000293506">
    <property type="component" value="Unassembled WGS sequence"/>
</dbReference>
<dbReference type="Proteomes" id="UP000261222">
    <property type="component" value="Unassembled WGS sequence"/>
</dbReference>
<keyword evidence="2" id="KW-0449">Lipoprotein</keyword>
<accession>A0A174FU67</accession>
<dbReference type="EMBL" id="QSUB01000006">
    <property type="protein sequence ID" value="RGN03325.1"/>
    <property type="molecule type" value="Genomic_DNA"/>
</dbReference>
<dbReference type="Proteomes" id="UP000283928">
    <property type="component" value="Unassembled WGS sequence"/>
</dbReference>
<evidence type="ECO:0000313" key="2">
    <source>
        <dbReference type="EMBL" id="CUO53281.1"/>
    </source>
</evidence>
<dbReference type="Proteomes" id="UP000284267">
    <property type="component" value="Unassembled WGS sequence"/>
</dbReference>
<dbReference type="Proteomes" id="UP000095409">
    <property type="component" value="Unassembled WGS sequence"/>
</dbReference>
<evidence type="ECO:0000313" key="9">
    <source>
        <dbReference type="Proteomes" id="UP000095409"/>
    </source>
</evidence>
<protein>
    <submittedName>
        <fullName evidence="2">DNA uptake lipoprotein</fullName>
    </submittedName>
</protein>
<dbReference type="Proteomes" id="UP000284644">
    <property type="component" value="Unassembled WGS sequence"/>
</dbReference>
<dbReference type="EMBL" id="QSJW01000007">
    <property type="protein sequence ID" value="RHE11391.1"/>
    <property type="molecule type" value="Genomic_DNA"/>
</dbReference>
<dbReference type="EMBL" id="CYZD01000013">
    <property type="protein sequence ID" value="CUO53281.1"/>
    <property type="molecule type" value="Genomic_DNA"/>
</dbReference>
<evidence type="ECO:0000313" key="13">
    <source>
        <dbReference type="Proteomes" id="UP000284267"/>
    </source>
</evidence>
<evidence type="ECO:0000313" key="11">
    <source>
        <dbReference type="Proteomes" id="UP000265808"/>
    </source>
</evidence>
<proteinExistence type="predicted"/>
<evidence type="ECO:0000313" key="4">
    <source>
        <dbReference type="EMBL" id="RHC08563.1"/>
    </source>
</evidence>
<gene>
    <name evidence="7" type="ORF">DW040_07510</name>
    <name evidence="6" type="ORF">DW723_08375</name>
    <name evidence="5" type="ORF">DW767_12135</name>
    <name evidence="4" type="ORF">DW859_06740</name>
    <name evidence="3" type="ORF">DXB81_12915</name>
    <name evidence="8" type="ORF">EAI82_10840</name>
    <name evidence="2" type="ORF">ERS852394_02416</name>
</gene>
<dbReference type="EMBL" id="QSHL01000003">
    <property type="protein sequence ID" value="RHC08563.1"/>
    <property type="molecule type" value="Genomic_DNA"/>
</dbReference>
<organism evidence="2 9">
    <name type="scientific">Blautia obeum</name>
    <dbReference type="NCBI Taxonomy" id="40520"/>
    <lineage>
        <taxon>Bacteria</taxon>
        <taxon>Bacillati</taxon>
        <taxon>Bacillota</taxon>
        <taxon>Clostridia</taxon>
        <taxon>Lachnospirales</taxon>
        <taxon>Lachnospiraceae</taxon>
        <taxon>Blautia</taxon>
    </lineage>
</organism>
<reference evidence="10 11" key="2">
    <citation type="submission" date="2018-08" db="EMBL/GenBank/DDBJ databases">
        <title>A genome reference for cultivated species of the human gut microbiota.</title>
        <authorList>
            <person name="Zou Y."/>
            <person name="Xue W."/>
            <person name="Luo G."/>
        </authorList>
    </citation>
    <scope>NUCLEOTIDE SEQUENCE [LARGE SCALE GENOMIC DNA]</scope>
    <source>
        <strain evidence="7 13">AF39-4</strain>
        <strain evidence="6 12">AM27-32LB</strain>
        <strain evidence="5 14">AM29-25AC</strain>
        <strain evidence="4 11">AM37-4AC</strain>
        <strain evidence="3 10">OM06-11AA</strain>
    </source>
</reference>
<evidence type="ECO:0000313" key="8">
    <source>
        <dbReference type="EMBL" id="RYT66015.1"/>
    </source>
</evidence>
<dbReference type="EMBL" id="QROE01000003">
    <property type="protein sequence ID" value="RHK95670.1"/>
    <property type="molecule type" value="Genomic_DNA"/>
</dbReference>
<evidence type="ECO:0000313" key="15">
    <source>
        <dbReference type="Proteomes" id="UP000293506"/>
    </source>
</evidence>
<evidence type="ECO:0000256" key="1">
    <source>
        <dbReference type="SAM" id="Coils"/>
    </source>
</evidence>
<feature type="coiled-coil region" evidence="1">
    <location>
        <begin position="114"/>
        <end position="141"/>
    </location>
</feature>
<dbReference type="EMBL" id="QSKO01000010">
    <property type="protein sequence ID" value="RHE74948.1"/>
    <property type="molecule type" value="Genomic_DNA"/>
</dbReference>
<evidence type="ECO:0000313" key="12">
    <source>
        <dbReference type="Proteomes" id="UP000283928"/>
    </source>
</evidence>
<dbReference type="RefSeq" id="WP_055066416.1">
    <property type="nucleotide sequence ID" value="NZ_CABJDZ010000003.1"/>
</dbReference>
<evidence type="ECO:0000313" key="3">
    <source>
        <dbReference type="EMBL" id="RGN03325.1"/>
    </source>
</evidence>
<dbReference type="Proteomes" id="UP000265808">
    <property type="component" value="Unassembled WGS sequence"/>
</dbReference>
<reference evidence="2 9" key="1">
    <citation type="submission" date="2015-09" db="EMBL/GenBank/DDBJ databases">
        <authorList>
            <consortium name="Pathogen Informatics"/>
        </authorList>
    </citation>
    <scope>NUCLEOTIDE SEQUENCE [LARGE SCALE GENOMIC DNA]</scope>
    <source>
        <strain evidence="2 9">2789STDY5608837</strain>
    </source>
</reference>
<dbReference type="EMBL" id="RCXQ01000009">
    <property type="protein sequence ID" value="RYT66015.1"/>
    <property type="molecule type" value="Genomic_DNA"/>
</dbReference>
<evidence type="ECO:0000313" key="6">
    <source>
        <dbReference type="EMBL" id="RHE74948.1"/>
    </source>
</evidence>
<evidence type="ECO:0000313" key="7">
    <source>
        <dbReference type="EMBL" id="RHK95670.1"/>
    </source>
</evidence>
<evidence type="ECO:0000313" key="5">
    <source>
        <dbReference type="EMBL" id="RHE11391.1"/>
    </source>
</evidence>
<name>A0A174FU67_9FIRM</name>
<evidence type="ECO:0000313" key="10">
    <source>
        <dbReference type="Proteomes" id="UP000261222"/>
    </source>
</evidence>
<evidence type="ECO:0000313" key="14">
    <source>
        <dbReference type="Proteomes" id="UP000284644"/>
    </source>
</evidence>
<sequence>MKKKIIAVIAFVLVVTGVPFCAIKGDEAARARAKEAAESQNKEWYKEANACIDAGEYEDAIKLLEKLPTDYEDSRYIIPYAEYCKGVADKEKIEQLYRLTWNFPRENEYTGKYSEKMQTAKAETKAQYEEYTEQKEKEKREEIKKDVPYKGMERKNLWRLVEMAGLAML</sequence>
<dbReference type="AlphaFoldDB" id="A0A174FU67"/>
<keyword evidence="1" id="KW-0175">Coiled coil</keyword>